<dbReference type="Proteomes" id="UP001174934">
    <property type="component" value="Unassembled WGS sequence"/>
</dbReference>
<dbReference type="InterPro" id="IPR051136">
    <property type="entry name" value="Intracellular_Lectin-GPT"/>
</dbReference>
<dbReference type="SUPFAM" id="SSF49899">
    <property type="entry name" value="Concanavalin A-like lectins/glucanases"/>
    <property type="match status" value="1"/>
</dbReference>
<dbReference type="GO" id="GO:0006888">
    <property type="term" value="P:endoplasmic reticulum to Golgi vesicle-mediated transport"/>
    <property type="evidence" value="ECO:0007669"/>
    <property type="project" value="TreeGrafter"/>
</dbReference>
<feature type="compositionally biased region" description="Low complexity" evidence="6">
    <location>
        <begin position="151"/>
        <end position="174"/>
    </location>
</feature>
<comment type="caution">
    <text evidence="9">The sequence shown here is derived from an EMBL/GenBank/DDBJ whole genome shotgun (WGS) entry which is preliminary data.</text>
</comment>
<keyword evidence="10" id="KW-1185">Reference proteome</keyword>
<evidence type="ECO:0000256" key="5">
    <source>
        <dbReference type="ARBA" id="ARBA00023136"/>
    </source>
</evidence>
<dbReference type="GO" id="GO:0030134">
    <property type="term" value="C:COPII-coated ER to Golgi transport vesicle"/>
    <property type="evidence" value="ECO:0007669"/>
    <property type="project" value="TreeGrafter"/>
</dbReference>
<dbReference type="InterPro" id="IPR005052">
    <property type="entry name" value="Lectin_leg"/>
</dbReference>
<evidence type="ECO:0000313" key="10">
    <source>
        <dbReference type="Proteomes" id="UP001174934"/>
    </source>
</evidence>
<dbReference type="PROSITE" id="PS51328">
    <property type="entry name" value="L_LECTIN_LIKE"/>
    <property type="match status" value="1"/>
</dbReference>
<keyword evidence="3" id="KW-0732">Signal</keyword>
<dbReference type="GO" id="GO:0000139">
    <property type="term" value="C:Golgi membrane"/>
    <property type="evidence" value="ECO:0007669"/>
    <property type="project" value="TreeGrafter"/>
</dbReference>
<gene>
    <name evidence="9" type="ORF">B0T17DRAFT_533726</name>
</gene>
<dbReference type="PANTHER" id="PTHR12223">
    <property type="entry name" value="VESICULAR MANNOSE-BINDING LECTIN"/>
    <property type="match status" value="1"/>
</dbReference>
<sequence length="368" mass="41226">MDVEFRTNGPERGSGNMNIWLARDGAHNIGSGSIYTVGRFEGLALAIDQHGGAGGMVRGFLNDGSTDYKSHTNVDNLAFGHCIFYYRNLGRPSQIKLRHTDNKFQVEVDGHLCFESDHIRLPSGYNFGITAASADNPDSFEVYKLVVLTDDNNNNHNQNNNNNNDYGNQAQQDQAQHHHQQQPIGGDAERPHMRFGKSGMKAQVPDDPYDTQIPDESADRITSSKAQFADLHNRIQSTNHHLSTIFRQVAQAQIVGEQRHEEVSIMLGELKGLLSKLDRIESSFDGRIQGLEKEVRSLRNDLSARLRDSENSIKYHVSDKHESLADHVKKHAAPGHTKLILVIVGCQLGLVGGYVFYKRRKSMPKKYL</sequence>
<proteinExistence type="predicted"/>
<dbReference type="GO" id="GO:0005789">
    <property type="term" value="C:endoplasmic reticulum membrane"/>
    <property type="evidence" value="ECO:0007669"/>
    <property type="project" value="TreeGrafter"/>
</dbReference>
<dbReference type="Pfam" id="PF03388">
    <property type="entry name" value="Lectin_leg-like"/>
    <property type="match status" value="1"/>
</dbReference>
<evidence type="ECO:0000256" key="2">
    <source>
        <dbReference type="ARBA" id="ARBA00022692"/>
    </source>
</evidence>
<dbReference type="GO" id="GO:0005793">
    <property type="term" value="C:endoplasmic reticulum-Golgi intermediate compartment"/>
    <property type="evidence" value="ECO:0007669"/>
    <property type="project" value="TreeGrafter"/>
</dbReference>
<name>A0AA40C0Y6_9PEZI</name>
<evidence type="ECO:0000313" key="9">
    <source>
        <dbReference type="EMBL" id="KAK0621336.1"/>
    </source>
</evidence>
<feature type="domain" description="L-type lectin-like" evidence="8">
    <location>
        <begin position="1"/>
        <end position="150"/>
    </location>
</feature>
<evidence type="ECO:0000259" key="8">
    <source>
        <dbReference type="PROSITE" id="PS51328"/>
    </source>
</evidence>
<organism evidence="9 10">
    <name type="scientific">Bombardia bombarda</name>
    <dbReference type="NCBI Taxonomy" id="252184"/>
    <lineage>
        <taxon>Eukaryota</taxon>
        <taxon>Fungi</taxon>
        <taxon>Dikarya</taxon>
        <taxon>Ascomycota</taxon>
        <taxon>Pezizomycotina</taxon>
        <taxon>Sordariomycetes</taxon>
        <taxon>Sordariomycetidae</taxon>
        <taxon>Sordariales</taxon>
        <taxon>Lasiosphaeriaceae</taxon>
        <taxon>Bombardia</taxon>
    </lineage>
</organism>
<dbReference type="Gene3D" id="2.60.120.200">
    <property type="match status" value="1"/>
</dbReference>
<keyword evidence="5 7" id="KW-0472">Membrane</keyword>
<feature type="transmembrane region" description="Helical" evidence="7">
    <location>
        <begin position="339"/>
        <end position="357"/>
    </location>
</feature>
<feature type="region of interest" description="Disordered" evidence="6">
    <location>
        <begin position="151"/>
        <end position="207"/>
    </location>
</feature>
<dbReference type="AlphaFoldDB" id="A0AA40C0Y6"/>
<dbReference type="GO" id="GO:0005537">
    <property type="term" value="F:D-mannose binding"/>
    <property type="evidence" value="ECO:0007669"/>
    <property type="project" value="TreeGrafter"/>
</dbReference>
<dbReference type="EMBL" id="JAULSR010000004">
    <property type="protein sequence ID" value="KAK0621336.1"/>
    <property type="molecule type" value="Genomic_DNA"/>
</dbReference>
<evidence type="ECO:0000256" key="7">
    <source>
        <dbReference type="SAM" id="Phobius"/>
    </source>
</evidence>
<evidence type="ECO:0000256" key="6">
    <source>
        <dbReference type="SAM" id="MobiDB-lite"/>
    </source>
</evidence>
<evidence type="ECO:0000256" key="4">
    <source>
        <dbReference type="ARBA" id="ARBA00022989"/>
    </source>
</evidence>
<dbReference type="InterPro" id="IPR013320">
    <property type="entry name" value="ConA-like_dom_sf"/>
</dbReference>
<evidence type="ECO:0000256" key="1">
    <source>
        <dbReference type="ARBA" id="ARBA00004479"/>
    </source>
</evidence>
<keyword evidence="4 7" id="KW-1133">Transmembrane helix</keyword>
<comment type="subcellular location">
    <subcellularLocation>
        <location evidence="1">Membrane</location>
        <topology evidence="1">Single-pass type I membrane protein</topology>
    </subcellularLocation>
</comment>
<evidence type="ECO:0000256" key="3">
    <source>
        <dbReference type="ARBA" id="ARBA00022729"/>
    </source>
</evidence>
<reference evidence="9" key="1">
    <citation type="submission" date="2023-06" db="EMBL/GenBank/DDBJ databases">
        <title>Genome-scale phylogeny and comparative genomics of the fungal order Sordariales.</title>
        <authorList>
            <consortium name="Lawrence Berkeley National Laboratory"/>
            <person name="Hensen N."/>
            <person name="Bonometti L."/>
            <person name="Westerberg I."/>
            <person name="Brannstrom I.O."/>
            <person name="Guillou S."/>
            <person name="Cros-Aarteil S."/>
            <person name="Calhoun S."/>
            <person name="Haridas S."/>
            <person name="Kuo A."/>
            <person name="Mondo S."/>
            <person name="Pangilinan J."/>
            <person name="Riley R."/>
            <person name="LaButti K."/>
            <person name="Andreopoulos B."/>
            <person name="Lipzen A."/>
            <person name="Chen C."/>
            <person name="Yanf M."/>
            <person name="Daum C."/>
            <person name="Ng V."/>
            <person name="Clum A."/>
            <person name="Steindorff A."/>
            <person name="Ohm R."/>
            <person name="Martin F."/>
            <person name="Silar P."/>
            <person name="Natvig D."/>
            <person name="Lalanne C."/>
            <person name="Gautier V."/>
            <person name="Ament-velasquez S.L."/>
            <person name="Kruys A."/>
            <person name="Hutchinson M.I."/>
            <person name="Powell A.J."/>
            <person name="Barry K."/>
            <person name="Miller A.N."/>
            <person name="Grigoriev I.V."/>
            <person name="Debuchy R."/>
            <person name="Gladieux P."/>
            <person name="Thoren M.H."/>
            <person name="Johannesson H."/>
        </authorList>
    </citation>
    <scope>NUCLEOTIDE SEQUENCE</scope>
    <source>
        <strain evidence="9">SMH3391-2</strain>
    </source>
</reference>
<protein>
    <submittedName>
        <fullName evidence="9">Concanavalin A-like lectin/glucanase domain-containing protein</fullName>
    </submittedName>
</protein>
<dbReference type="PANTHER" id="PTHR12223:SF28">
    <property type="entry name" value="LECTIN, MANNOSE BINDING 1 LIKE"/>
    <property type="match status" value="1"/>
</dbReference>
<keyword evidence="2 7" id="KW-0812">Transmembrane</keyword>
<accession>A0AA40C0Y6</accession>